<dbReference type="AlphaFoldDB" id="A0A7Y0BNX3"/>
<sequence length="51" mass="5601">MKPQLSKTDRFADLLADGFSVADAAARLCWTPRQGNSALQRIRQMLGPQAV</sequence>
<dbReference type="EMBL" id="JABBGM010000003">
    <property type="protein sequence ID" value="NML93779.1"/>
    <property type="molecule type" value="Genomic_DNA"/>
</dbReference>
<dbReference type="Proteomes" id="UP000583556">
    <property type="component" value="Unassembled WGS sequence"/>
</dbReference>
<proteinExistence type="predicted"/>
<gene>
    <name evidence="1" type="ORF">HHL27_08880</name>
</gene>
<name>A0A7Y0BNX3_9SPHN</name>
<evidence type="ECO:0000313" key="1">
    <source>
        <dbReference type="EMBL" id="NML93779.1"/>
    </source>
</evidence>
<dbReference type="RefSeq" id="WP_169493044.1">
    <property type="nucleotide sequence ID" value="NZ_JABBGM010000003.1"/>
</dbReference>
<comment type="caution">
    <text evidence="1">The sequence shown here is derived from an EMBL/GenBank/DDBJ whole genome shotgun (WGS) entry which is preliminary data.</text>
</comment>
<protein>
    <submittedName>
        <fullName evidence="1">Uncharacterized protein</fullName>
    </submittedName>
</protein>
<evidence type="ECO:0000313" key="2">
    <source>
        <dbReference type="Proteomes" id="UP000583556"/>
    </source>
</evidence>
<reference evidence="1 2" key="1">
    <citation type="submission" date="2020-04" db="EMBL/GenBank/DDBJ databases">
        <title>Novosphingobium sp. TW-4 isolated from soil.</title>
        <authorList>
            <person name="Dahal R.H."/>
            <person name="Chaudhary D.K."/>
        </authorList>
    </citation>
    <scope>NUCLEOTIDE SEQUENCE [LARGE SCALE GENOMIC DNA]</scope>
    <source>
        <strain evidence="1 2">TW-4</strain>
    </source>
</reference>
<organism evidence="1 2">
    <name type="scientific">Novosphingobium olei</name>
    <dbReference type="NCBI Taxonomy" id="2728851"/>
    <lineage>
        <taxon>Bacteria</taxon>
        <taxon>Pseudomonadati</taxon>
        <taxon>Pseudomonadota</taxon>
        <taxon>Alphaproteobacteria</taxon>
        <taxon>Sphingomonadales</taxon>
        <taxon>Sphingomonadaceae</taxon>
        <taxon>Novosphingobium</taxon>
    </lineage>
</organism>
<keyword evidence="2" id="KW-1185">Reference proteome</keyword>
<accession>A0A7Y0BNX3</accession>